<dbReference type="EMBL" id="SWCJ01000003">
    <property type="protein sequence ID" value="TKB56581.1"/>
    <property type="molecule type" value="Genomic_DNA"/>
</dbReference>
<feature type="transmembrane region" description="Helical" evidence="1">
    <location>
        <begin position="163"/>
        <end position="191"/>
    </location>
</feature>
<keyword evidence="1" id="KW-1133">Transmembrane helix</keyword>
<dbReference type="GO" id="GO:0140359">
    <property type="term" value="F:ABC-type transporter activity"/>
    <property type="evidence" value="ECO:0007669"/>
    <property type="project" value="InterPro"/>
</dbReference>
<keyword evidence="1" id="KW-0812">Transmembrane</keyword>
<dbReference type="Pfam" id="PF12679">
    <property type="entry name" value="ABC2_membrane_2"/>
    <property type="match status" value="1"/>
</dbReference>
<dbReference type="Proteomes" id="UP000305675">
    <property type="component" value="Unassembled WGS sequence"/>
</dbReference>
<feature type="transmembrane region" description="Helical" evidence="1">
    <location>
        <begin position="27"/>
        <end position="45"/>
    </location>
</feature>
<feature type="transmembrane region" description="Helical" evidence="1">
    <location>
        <begin position="198"/>
        <end position="221"/>
    </location>
</feature>
<gene>
    <name evidence="2" type="ORF">FCL42_05460</name>
</gene>
<proteinExistence type="predicted"/>
<accession>A0A4U1BUT2</accession>
<dbReference type="OrthoDB" id="6398332at2"/>
<evidence type="ECO:0000313" key="2">
    <source>
        <dbReference type="EMBL" id="TKB56581.1"/>
    </source>
</evidence>
<feature type="transmembrane region" description="Helical" evidence="1">
    <location>
        <begin position="251"/>
        <end position="268"/>
    </location>
</feature>
<evidence type="ECO:0000256" key="1">
    <source>
        <dbReference type="SAM" id="Phobius"/>
    </source>
</evidence>
<keyword evidence="1" id="KW-0472">Membrane</keyword>
<comment type="caution">
    <text evidence="2">The sequence shown here is derived from an EMBL/GenBank/DDBJ whole genome shotgun (WGS) entry which is preliminary data.</text>
</comment>
<keyword evidence="3" id="KW-1185">Reference proteome</keyword>
<feature type="transmembrane region" description="Helical" evidence="1">
    <location>
        <begin position="126"/>
        <end position="151"/>
    </location>
</feature>
<sequence>MSAISPHGLWLTAQFELKRLFTTKRGLLWLAAFSIVWGVLLRYPILGASNLLREPAVQELVNYLNPAGEYSQLFAWGSPEMAAYWLFALLLFPMTSIGMAADQLASDLSRGTLRFLVLRCSRTNLLLGRFLGMMLAQLFMVLVSLLGALILAMSSGEALLLPLLGQCLLVMLNLFVVLLPFTATMALLSILARSGRQAVILATLFWIVAPLAVGLLSQLYAPLAQLKMLIPGGQILEQVSLLPAQALTLNWLPLLQTLIMLALARIALLRTSL</sequence>
<dbReference type="AlphaFoldDB" id="A0A4U1BUT2"/>
<feature type="transmembrane region" description="Helical" evidence="1">
    <location>
        <begin position="82"/>
        <end position="105"/>
    </location>
</feature>
<dbReference type="RefSeq" id="WP_136862385.1">
    <property type="nucleotide sequence ID" value="NZ_SWCJ01000003.1"/>
</dbReference>
<evidence type="ECO:0000313" key="3">
    <source>
        <dbReference type="Proteomes" id="UP000305675"/>
    </source>
</evidence>
<organism evidence="2 3">
    <name type="scientific">Ferrimonas aestuarii</name>
    <dbReference type="NCBI Taxonomy" id="2569539"/>
    <lineage>
        <taxon>Bacteria</taxon>
        <taxon>Pseudomonadati</taxon>
        <taxon>Pseudomonadota</taxon>
        <taxon>Gammaproteobacteria</taxon>
        <taxon>Alteromonadales</taxon>
        <taxon>Ferrimonadaceae</taxon>
        <taxon>Ferrimonas</taxon>
    </lineage>
</organism>
<name>A0A4U1BUT2_9GAMM</name>
<protein>
    <submittedName>
        <fullName evidence="2">ABC transporter</fullName>
    </submittedName>
</protein>
<reference evidence="2 3" key="1">
    <citation type="submission" date="2019-04" db="EMBL/GenBank/DDBJ databases">
        <authorList>
            <person name="Hwang J.C."/>
        </authorList>
    </citation>
    <scope>NUCLEOTIDE SEQUENCE [LARGE SCALE GENOMIC DNA]</scope>
    <source>
        <strain evidence="2 3">IMCC35002</strain>
    </source>
</reference>
<dbReference type="GO" id="GO:0005886">
    <property type="term" value="C:plasma membrane"/>
    <property type="evidence" value="ECO:0007669"/>
    <property type="project" value="UniProtKB-SubCell"/>
</dbReference>